<keyword evidence="6" id="KW-0228">DNA excision</keyword>
<dbReference type="eggNOG" id="COG0178">
    <property type="taxonomic scope" value="Bacteria"/>
</dbReference>
<protein>
    <recommendedName>
        <fullName evidence="12">UvrABC system protein A</fullName>
    </recommendedName>
    <alternativeName>
        <fullName evidence="13">Excinuclease ABC subunit A</fullName>
    </alternativeName>
</protein>
<dbReference type="STRING" id="1133569.FD21_GL000327"/>
<keyword evidence="2" id="KW-0963">Cytoplasm</keyword>
<dbReference type="InterPro" id="IPR003439">
    <property type="entry name" value="ABC_transporter-like_ATP-bd"/>
</dbReference>
<dbReference type="PROSITE" id="PS50893">
    <property type="entry name" value="ABC_TRANSPORTER_2"/>
    <property type="match status" value="2"/>
</dbReference>
<keyword evidence="10" id="KW-0234">DNA repair</keyword>
<evidence type="ECO:0000259" key="14">
    <source>
        <dbReference type="PROSITE" id="PS50893"/>
    </source>
</evidence>
<evidence type="ECO:0000256" key="12">
    <source>
        <dbReference type="ARBA" id="ARBA00039316"/>
    </source>
</evidence>
<evidence type="ECO:0000313" key="15">
    <source>
        <dbReference type="EMBL" id="KRM89065.1"/>
    </source>
</evidence>
<dbReference type="SUPFAM" id="SSF52540">
    <property type="entry name" value="P-loop containing nucleoside triphosphate hydrolases"/>
    <property type="match status" value="2"/>
</dbReference>
<evidence type="ECO:0000256" key="13">
    <source>
        <dbReference type="ARBA" id="ARBA00042156"/>
    </source>
</evidence>
<dbReference type="Pfam" id="PF00005">
    <property type="entry name" value="ABC_tran"/>
    <property type="match status" value="1"/>
</dbReference>
<evidence type="ECO:0000256" key="1">
    <source>
        <dbReference type="ARBA" id="ARBA00004496"/>
    </source>
</evidence>
<evidence type="ECO:0000256" key="6">
    <source>
        <dbReference type="ARBA" id="ARBA00022769"/>
    </source>
</evidence>
<evidence type="ECO:0000256" key="8">
    <source>
        <dbReference type="ARBA" id="ARBA00022881"/>
    </source>
</evidence>
<keyword evidence="4" id="KW-0547">Nucleotide-binding</keyword>
<dbReference type="SMART" id="SM00382">
    <property type="entry name" value="AAA"/>
    <property type="match status" value="1"/>
</dbReference>
<evidence type="ECO:0000256" key="9">
    <source>
        <dbReference type="ARBA" id="ARBA00023125"/>
    </source>
</evidence>
<evidence type="ECO:0000256" key="7">
    <source>
        <dbReference type="ARBA" id="ARBA00022840"/>
    </source>
</evidence>
<keyword evidence="16" id="KW-1185">Reference proteome</keyword>
<dbReference type="PATRIC" id="fig|1133569.4.peg.349"/>
<evidence type="ECO:0000256" key="4">
    <source>
        <dbReference type="ARBA" id="ARBA00022741"/>
    </source>
</evidence>
<dbReference type="RefSeq" id="WP_056970490.1">
    <property type="nucleotide sequence ID" value="NZ_AYYX01000013.1"/>
</dbReference>
<dbReference type="GO" id="GO:0006281">
    <property type="term" value="P:DNA repair"/>
    <property type="evidence" value="ECO:0007669"/>
    <property type="project" value="UniProtKB-KW"/>
</dbReference>
<keyword evidence="9" id="KW-0238">DNA-binding</keyword>
<organism evidence="15 16">
    <name type="scientific">Liquorilactobacillus vini DSM 20605</name>
    <dbReference type="NCBI Taxonomy" id="1133569"/>
    <lineage>
        <taxon>Bacteria</taxon>
        <taxon>Bacillati</taxon>
        <taxon>Bacillota</taxon>
        <taxon>Bacilli</taxon>
        <taxon>Lactobacillales</taxon>
        <taxon>Lactobacillaceae</taxon>
        <taxon>Liquorilactobacillus</taxon>
    </lineage>
</organism>
<feature type="domain" description="ABC transporter" evidence="14">
    <location>
        <begin position="4"/>
        <end position="444"/>
    </location>
</feature>
<dbReference type="InterPro" id="IPR017871">
    <property type="entry name" value="ABC_transporter-like_CS"/>
</dbReference>
<reference evidence="15 16" key="1">
    <citation type="journal article" date="2015" name="Genome Announc.">
        <title>Expanding the biotechnology potential of lactobacilli through comparative genomics of 213 strains and associated genera.</title>
        <authorList>
            <person name="Sun Z."/>
            <person name="Harris H.M."/>
            <person name="McCann A."/>
            <person name="Guo C."/>
            <person name="Argimon S."/>
            <person name="Zhang W."/>
            <person name="Yang X."/>
            <person name="Jeffery I.B."/>
            <person name="Cooney J.C."/>
            <person name="Kagawa T.F."/>
            <person name="Liu W."/>
            <person name="Song Y."/>
            <person name="Salvetti E."/>
            <person name="Wrobel A."/>
            <person name="Rasinkangas P."/>
            <person name="Parkhill J."/>
            <person name="Rea M.C."/>
            <person name="O'Sullivan O."/>
            <person name="Ritari J."/>
            <person name="Douillard F.P."/>
            <person name="Paul Ross R."/>
            <person name="Yang R."/>
            <person name="Briner A.E."/>
            <person name="Felis G.E."/>
            <person name="de Vos W.M."/>
            <person name="Barrangou R."/>
            <person name="Klaenhammer T.R."/>
            <person name="Caufield P.W."/>
            <person name="Cui Y."/>
            <person name="Zhang H."/>
            <person name="O'Toole P.W."/>
        </authorList>
    </citation>
    <scope>NUCLEOTIDE SEQUENCE [LARGE SCALE GENOMIC DNA]</scope>
    <source>
        <strain evidence="15 16">DSM 20605</strain>
    </source>
</reference>
<keyword evidence="7" id="KW-0067">ATP-binding</keyword>
<dbReference type="Proteomes" id="UP000051576">
    <property type="component" value="Unassembled WGS sequence"/>
</dbReference>
<evidence type="ECO:0000256" key="3">
    <source>
        <dbReference type="ARBA" id="ARBA00022737"/>
    </source>
</evidence>
<dbReference type="InterPro" id="IPR003593">
    <property type="entry name" value="AAA+_ATPase"/>
</dbReference>
<dbReference type="GO" id="GO:0004518">
    <property type="term" value="F:nuclease activity"/>
    <property type="evidence" value="ECO:0007669"/>
    <property type="project" value="UniProtKB-KW"/>
</dbReference>
<dbReference type="PANTHER" id="PTHR43152:SF3">
    <property type="entry name" value="UVRABC SYSTEM PROTEIN A"/>
    <property type="match status" value="1"/>
</dbReference>
<evidence type="ECO:0000313" key="16">
    <source>
        <dbReference type="Proteomes" id="UP000051576"/>
    </source>
</evidence>
<comment type="similarity">
    <text evidence="11">Belongs to the ABC transporter superfamily. UvrA family.</text>
</comment>
<feature type="domain" description="ABC transporter" evidence="14">
    <location>
        <begin position="446"/>
        <end position="749"/>
    </location>
</feature>
<dbReference type="Gene3D" id="3.40.50.300">
    <property type="entry name" value="P-loop containing nucleotide triphosphate hydrolases"/>
    <property type="match status" value="2"/>
</dbReference>
<gene>
    <name evidence="15" type="ORF">FD21_GL000327</name>
</gene>
<keyword evidence="8" id="KW-0267">Excision nuclease</keyword>
<dbReference type="Gene3D" id="1.10.8.280">
    <property type="entry name" value="ABC transporter ATPase domain-like"/>
    <property type="match status" value="1"/>
</dbReference>
<dbReference type="AlphaFoldDB" id="A0A0R2CKJ9"/>
<dbReference type="Gene3D" id="1.20.1580.10">
    <property type="entry name" value="ABC transporter ATPase like domain"/>
    <property type="match status" value="2"/>
</dbReference>
<evidence type="ECO:0000256" key="11">
    <source>
        <dbReference type="ARBA" id="ARBA00038000"/>
    </source>
</evidence>
<name>A0A0R2CKJ9_9LACO</name>
<sequence>MDKIFSQGFIAIKDATQNNLQHVDLKIPKYQTTVFTGLSGAGKSSLVFDTLAATSRRELNETFPSFTQQYLPKFGQPHVEKIEHLPVAIVVEQKPIGKNARSTLATYTGIYSLLRLLFSRIGQPWIGYSDSFSFNLPQGMCPKCQGLGYVDQLAEDRLIDRKKSLNEGAITFVSFGPGTWRWKRYAKTGLFDPDKKIQDYSPREYELLMHAPQQKLKNPPQWWGKTQLYEGLVPRIMRSIVHSAEGKHHQAAIQAVVQRKLCPLCHGTKLQAKVLTNKINGLNIAQVSSLDLIKIAEFLKKITNPLAASVIRELLTKIQALIDIGLGYLSLDRSTDTLSGGETQRIKIAKYLTSSLSDLVYILDEPSVGLHPHDIQLIKKALIRLKNQGNTIILVDHNPAIISMADWIIEIGPQAGKSGGQVTFAGTYQQLLQSATITGQMLRQPLQFKQVRQPVGWLAVKKAQQHNLKNVNVKLPTGVLTVISGPAGSGKSTLVTAIKQQITADYVDLTQETAGINIRSTPATYLQILDPIRKLFAKTNQASTQLFSYNGRGACPRCKGKGVTITNMAFMDPVVQTCELCQGKRYCQETLTYHYHEKDIDQVLSLPVKSALEFFSDQPKISQKLQLLMQVGLGYLTLNQSMTTLSGGELQRIRLALELNHQGEFYFLDEPTTGLHLADTDQLLKLFNQLVDQGNTLILIEHNLRVIAQADYLIDLGPDAGQYGGQICFAGIPAASLKQPQSRTGMALKQVLAAQS</sequence>
<comment type="subcellular location">
    <subcellularLocation>
        <location evidence="1">Cytoplasm</location>
    </subcellularLocation>
</comment>
<dbReference type="GO" id="GO:0005737">
    <property type="term" value="C:cytoplasm"/>
    <property type="evidence" value="ECO:0007669"/>
    <property type="project" value="UniProtKB-SubCell"/>
</dbReference>
<dbReference type="PROSITE" id="PS00211">
    <property type="entry name" value="ABC_TRANSPORTER_1"/>
    <property type="match status" value="1"/>
</dbReference>
<dbReference type="InterPro" id="IPR027417">
    <property type="entry name" value="P-loop_NTPase"/>
</dbReference>
<comment type="caution">
    <text evidence="15">The sequence shown here is derived from an EMBL/GenBank/DDBJ whole genome shotgun (WGS) entry which is preliminary data.</text>
</comment>
<dbReference type="PANTHER" id="PTHR43152">
    <property type="entry name" value="UVRABC SYSTEM PROTEIN A"/>
    <property type="match status" value="1"/>
</dbReference>
<evidence type="ECO:0000256" key="2">
    <source>
        <dbReference type="ARBA" id="ARBA00022490"/>
    </source>
</evidence>
<dbReference type="GO" id="GO:0003677">
    <property type="term" value="F:DNA binding"/>
    <property type="evidence" value="ECO:0007669"/>
    <property type="project" value="UniProtKB-KW"/>
</dbReference>
<evidence type="ECO:0000256" key="10">
    <source>
        <dbReference type="ARBA" id="ARBA00023204"/>
    </source>
</evidence>
<evidence type="ECO:0000256" key="5">
    <source>
        <dbReference type="ARBA" id="ARBA00022763"/>
    </source>
</evidence>
<dbReference type="GO" id="GO:0016887">
    <property type="term" value="F:ATP hydrolysis activity"/>
    <property type="evidence" value="ECO:0007669"/>
    <property type="project" value="InterPro"/>
</dbReference>
<dbReference type="EMBL" id="AYYX01000013">
    <property type="protein sequence ID" value="KRM89065.1"/>
    <property type="molecule type" value="Genomic_DNA"/>
</dbReference>
<keyword evidence="3" id="KW-0677">Repeat</keyword>
<dbReference type="GO" id="GO:0005524">
    <property type="term" value="F:ATP binding"/>
    <property type="evidence" value="ECO:0007669"/>
    <property type="project" value="UniProtKB-KW"/>
</dbReference>
<accession>A0A0R2CKJ9</accession>
<keyword evidence="5" id="KW-0227">DNA damage</keyword>
<proteinExistence type="inferred from homology"/>